<organism evidence="4 5">
    <name type="scientific">Fusarium sarcochroum</name>
    <dbReference type="NCBI Taxonomy" id="1208366"/>
    <lineage>
        <taxon>Eukaryota</taxon>
        <taxon>Fungi</taxon>
        <taxon>Dikarya</taxon>
        <taxon>Ascomycota</taxon>
        <taxon>Pezizomycotina</taxon>
        <taxon>Sordariomycetes</taxon>
        <taxon>Hypocreomycetidae</taxon>
        <taxon>Hypocreales</taxon>
        <taxon>Nectriaceae</taxon>
        <taxon>Fusarium</taxon>
        <taxon>Fusarium lateritium species complex</taxon>
    </lineage>
</organism>
<dbReference type="PROSITE" id="PS50048">
    <property type="entry name" value="ZN2_CY6_FUNGAL_2"/>
    <property type="match status" value="1"/>
</dbReference>
<feature type="compositionally biased region" description="Basic residues" evidence="2">
    <location>
        <begin position="26"/>
        <end position="35"/>
    </location>
</feature>
<reference evidence="4" key="1">
    <citation type="journal article" date="2020" name="BMC Genomics">
        <title>Correction to: Identification and distribution of gene clusters required for synthesis of sphingolipid metabolism inhibitors in diverse species of the filamentous fungus Fusarium.</title>
        <authorList>
            <person name="Kim H.S."/>
            <person name="Lohmar J.M."/>
            <person name="Busman M."/>
            <person name="Brown D.W."/>
            <person name="Naumann T.A."/>
            <person name="Divon H.H."/>
            <person name="Lysoe E."/>
            <person name="Uhlig S."/>
            <person name="Proctor R.H."/>
        </authorList>
    </citation>
    <scope>NUCLEOTIDE SEQUENCE</scope>
    <source>
        <strain evidence="4">NRRL 20472</strain>
    </source>
</reference>
<dbReference type="Gene3D" id="4.10.240.10">
    <property type="entry name" value="Zn(2)-C6 fungal-type DNA-binding domain"/>
    <property type="match status" value="1"/>
</dbReference>
<feature type="domain" description="Zn(2)-C6 fungal-type" evidence="3">
    <location>
        <begin position="37"/>
        <end position="67"/>
    </location>
</feature>
<dbReference type="GO" id="GO:0001228">
    <property type="term" value="F:DNA-binding transcription activator activity, RNA polymerase II-specific"/>
    <property type="evidence" value="ECO:0007669"/>
    <property type="project" value="TreeGrafter"/>
</dbReference>
<name>A0A8H4XB36_9HYPO</name>
<feature type="compositionally biased region" description="Low complexity" evidence="2">
    <location>
        <begin position="1"/>
        <end position="11"/>
    </location>
</feature>
<dbReference type="CDD" id="cd00067">
    <property type="entry name" value="GAL4"/>
    <property type="match status" value="1"/>
</dbReference>
<sequence length="481" mass="52745">MPPRSAAEGKSPGSGPGSGVAAATAKLRRAHRKSRNGCLECKRRHIKCDENRPSCSNCVVSERTCSFPPSTSASTATPTTPAAAPTPTSLPSQPEALIPSFNEPMRTTSHSRLQSPVDSISSAGASHRPPSVPPPSYLGSRSEFLPNIDDRAPPSTILPSFTESFAATDFAESPLSSSLPDALPTPSYTNKHLMLIHHFRKSMLFAAEQVDIIIDTALEWSSEAPYAIDQLLAISADHLAMLQPENAVFYRRTATELQTRALTHFNKDTQEITNTETRFLPRFLFSSLLSLHMLYDTLTHHRATFHVFVEKFCDSVSLHRGVRATTSSAFQILLDSRLGPFFLGVKNAAESLNSGAECGPLISVIQASDLSPTAVDACSKAAHSLQWAFNVHRNLPESNNVQAASAFPVVLPQEFMETLRKHRPEALLVLAYYGVLLHRCRHAWLFSDSGAFLVHLIADHLGSYWQEAMHWPLEELENDQG</sequence>
<comment type="caution">
    <text evidence="4">The sequence shown here is derived from an EMBL/GenBank/DDBJ whole genome shotgun (WGS) entry which is preliminary data.</text>
</comment>
<dbReference type="GO" id="GO:0008270">
    <property type="term" value="F:zinc ion binding"/>
    <property type="evidence" value="ECO:0007669"/>
    <property type="project" value="InterPro"/>
</dbReference>
<feature type="region of interest" description="Disordered" evidence="2">
    <location>
        <begin position="1"/>
        <end position="36"/>
    </location>
</feature>
<dbReference type="AlphaFoldDB" id="A0A8H4XB36"/>
<dbReference type="EMBL" id="JABEXW010000217">
    <property type="protein sequence ID" value="KAF4967895.1"/>
    <property type="molecule type" value="Genomic_DNA"/>
</dbReference>
<gene>
    <name evidence="4" type="ORF">FSARC_4635</name>
</gene>
<feature type="region of interest" description="Disordered" evidence="2">
    <location>
        <begin position="67"/>
        <end position="149"/>
    </location>
</feature>
<dbReference type="PROSITE" id="PS00463">
    <property type="entry name" value="ZN2_CY6_FUNGAL_1"/>
    <property type="match status" value="1"/>
</dbReference>
<dbReference type="Pfam" id="PF00172">
    <property type="entry name" value="Zn_clus"/>
    <property type="match status" value="1"/>
</dbReference>
<protein>
    <recommendedName>
        <fullName evidence="3">Zn(2)-C6 fungal-type domain-containing protein</fullName>
    </recommendedName>
</protein>
<evidence type="ECO:0000313" key="4">
    <source>
        <dbReference type="EMBL" id="KAF4967895.1"/>
    </source>
</evidence>
<dbReference type="InterPro" id="IPR001138">
    <property type="entry name" value="Zn2Cys6_DnaBD"/>
</dbReference>
<dbReference type="InterPro" id="IPR036864">
    <property type="entry name" value="Zn2-C6_fun-type_DNA-bd_sf"/>
</dbReference>
<evidence type="ECO:0000256" key="1">
    <source>
        <dbReference type="ARBA" id="ARBA00023242"/>
    </source>
</evidence>
<accession>A0A8H4XB36</accession>
<evidence type="ECO:0000256" key="2">
    <source>
        <dbReference type="SAM" id="MobiDB-lite"/>
    </source>
</evidence>
<dbReference type="SUPFAM" id="SSF57701">
    <property type="entry name" value="Zn2/Cys6 DNA-binding domain"/>
    <property type="match status" value="1"/>
</dbReference>
<reference evidence="4" key="2">
    <citation type="submission" date="2020-05" db="EMBL/GenBank/DDBJ databases">
        <authorList>
            <person name="Kim H.-S."/>
            <person name="Proctor R.H."/>
            <person name="Brown D.W."/>
        </authorList>
    </citation>
    <scope>NUCLEOTIDE SEQUENCE</scope>
    <source>
        <strain evidence="4">NRRL 20472</strain>
    </source>
</reference>
<keyword evidence="1" id="KW-0539">Nucleus</keyword>
<dbReference type="SMART" id="SM00066">
    <property type="entry name" value="GAL4"/>
    <property type="match status" value="1"/>
</dbReference>
<dbReference type="PANTHER" id="PTHR47784">
    <property type="entry name" value="STEROL UPTAKE CONTROL PROTEIN 2"/>
    <property type="match status" value="1"/>
</dbReference>
<dbReference type="PANTHER" id="PTHR47784:SF4">
    <property type="entry name" value="ZN(II)2CYS6 TRANSCRIPTION FACTOR (EUROFUNG)"/>
    <property type="match status" value="1"/>
</dbReference>
<evidence type="ECO:0000259" key="3">
    <source>
        <dbReference type="PROSITE" id="PS50048"/>
    </source>
</evidence>
<proteinExistence type="predicted"/>
<feature type="compositionally biased region" description="Low complexity" evidence="2">
    <location>
        <begin position="68"/>
        <end position="92"/>
    </location>
</feature>
<evidence type="ECO:0000313" key="5">
    <source>
        <dbReference type="Proteomes" id="UP000622797"/>
    </source>
</evidence>
<feature type="compositionally biased region" description="Polar residues" evidence="2">
    <location>
        <begin position="105"/>
        <end position="124"/>
    </location>
</feature>
<keyword evidence="5" id="KW-1185">Reference proteome</keyword>
<dbReference type="Proteomes" id="UP000622797">
    <property type="component" value="Unassembled WGS sequence"/>
</dbReference>
<dbReference type="InterPro" id="IPR053157">
    <property type="entry name" value="Sterol_Uptake_Regulator"/>
</dbReference>
<dbReference type="OrthoDB" id="4937900at2759"/>